<reference evidence="9 10" key="1">
    <citation type="submission" date="2024-09" db="EMBL/GenBank/DDBJ databases">
        <authorList>
            <person name="Sun Q."/>
            <person name="Mori K."/>
        </authorList>
    </citation>
    <scope>NUCLEOTIDE SEQUENCE [LARGE SCALE GENOMIC DNA]</scope>
    <source>
        <strain evidence="9 10">NCAIM B.02604</strain>
    </source>
</reference>
<dbReference type="RefSeq" id="WP_377458089.1">
    <property type="nucleotide sequence ID" value="NZ_JBHLUB010000003.1"/>
</dbReference>
<dbReference type="SUPFAM" id="SSF103481">
    <property type="entry name" value="Multidrug resistance efflux transporter EmrE"/>
    <property type="match status" value="1"/>
</dbReference>
<evidence type="ECO:0000256" key="4">
    <source>
        <dbReference type="ARBA" id="ARBA00022692"/>
    </source>
</evidence>
<feature type="transmembrane region" description="Helical" evidence="8">
    <location>
        <begin position="59"/>
        <end position="76"/>
    </location>
</feature>
<evidence type="ECO:0000313" key="9">
    <source>
        <dbReference type="EMBL" id="MFC0581407.1"/>
    </source>
</evidence>
<keyword evidence="4 7" id="KW-0812">Transmembrane</keyword>
<proteinExistence type="inferred from homology"/>
<keyword evidence="6 8" id="KW-0472">Membrane</keyword>
<name>A0ABV6PAL5_9MICC</name>
<comment type="similarity">
    <text evidence="7">Belongs to the drug/metabolite transporter (DMT) superfamily. Small multidrug resistance (SMR) (TC 2.A.7.1) family.</text>
</comment>
<dbReference type="InterPro" id="IPR045324">
    <property type="entry name" value="Small_multidrug_res"/>
</dbReference>
<dbReference type="PANTHER" id="PTHR30561:SF0">
    <property type="entry name" value="GUANIDINIUM EXPORTER"/>
    <property type="match status" value="1"/>
</dbReference>
<evidence type="ECO:0000256" key="6">
    <source>
        <dbReference type="ARBA" id="ARBA00023136"/>
    </source>
</evidence>
<evidence type="ECO:0000256" key="1">
    <source>
        <dbReference type="ARBA" id="ARBA00004651"/>
    </source>
</evidence>
<feature type="transmembrane region" description="Helical" evidence="8">
    <location>
        <begin position="82"/>
        <end position="103"/>
    </location>
</feature>
<keyword evidence="3" id="KW-1003">Cell membrane</keyword>
<evidence type="ECO:0000256" key="2">
    <source>
        <dbReference type="ARBA" id="ARBA00022448"/>
    </source>
</evidence>
<dbReference type="EMBL" id="JBHLUB010000003">
    <property type="protein sequence ID" value="MFC0581407.1"/>
    <property type="molecule type" value="Genomic_DNA"/>
</dbReference>
<dbReference type="Gene3D" id="1.10.3730.20">
    <property type="match status" value="1"/>
</dbReference>
<keyword evidence="5 8" id="KW-1133">Transmembrane helix</keyword>
<protein>
    <submittedName>
        <fullName evidence="9">DMT family transporter</fullName>
    </submittedName>
</protein>
<dbReference type="PANTHER" id="PTHR30561">
    <property type="entry name" value="SMR FAMILY PROTON-DEPENDENT DRUG EFFLUX TRANSPORTER SUGE"/>
    <property type="match status" value="1"/>
</dbReference>
<dbReference type="InterPro" id="IPR037185">
    <property type="entry name" value="EmrE-like"/>
</dbReference>
<evidence type="ECO:0000256" key="3">
    <source>
        <dbReference type="ARBA" id="ARBA00022475"/>
    </source>
</evidence>
<gene>
    <name evidence="9" type="ORF">ACFFFR_03240</name>
</gene>
<evidence type="ECO:0000256" key="7">
    <source>
        <dbReference type="RuleBase" id="RU003942"/>
    </source>
</evidence>
<accession>A0ABV6PAL5</accession>
<comment type="caution">
    <text evidence="9">The sequence shown here is derived from an EMBL/GenBank/DDBJ whole genome shotgun (WGS) entry which is preliminary data.</text>
</comment>
<comment type="subcellular location">
    <subcellularLocation>
        <location evidence="1 7">Cell membrane</location>
        <topology evidence="1 7">Multi-pass membrane protein</topology>
    </subcellularLocation>
</comment>
<organism evidence="9 10">
    <name type="scientific">Micrococcoides hystricis</name>
    <dbReference type="NCBI Taxonomy" id="1572761"/>
    <lineage>
        <taxon>Bacteria</taxon>
        <taxon>Bacillati</taxon>
        <taxon>Actinomycetota</taxon>
        <taxon>Actinomycetes</taxon>
        <taxon>Micrococcales</taxon>
        <taxon>Micrococcaceae</taxon>
        <taxon>Micrococcoides</taxon>
    </lineage>
</organism>
<dbReference type="InterPro" id="IPR000390">
    <property type="entry name" value="Small_drug/metabolite_transptr"/>
</dbReference>
<feature type="transmembrane region" description="Helical" evidence="8">
    <location>
        <begin position="33"/>
        <end position="50"/>
    </location>
</feature>
<keyword evidence="10" id="KW-1185">Reference proteome</keyword>
<evidence type="ECO:0000256" key="5">
    <source>
        <dbReference type="ARBA" id="ARBA00022989"/>
    </source>
</evidence>
<dbReference type="Pfam" id="PF00893">
    <property type="entry name" value="Multi_Drug_Res"/>
    <property type="match status" value="1"/>
</dbReference>
<dbReference type="Proteomes" id="UP001589862">
    <property type="component" value="Unassembled WGS sequence"/>
</dbReference>
<sequence length="104" mass="10903">MAWVVLILSGLFEAVWAIALAKSEGFTRLYPSLVFFGALAISMGGLAWAMRDLPAGSSYAIWVAVGAAGAVIYSMATGMESFSLTKVLLLLVLIGSVIGLKFAN</sequence>
<evidence type="ECO:0000313" key="10">
    <source>
        <dbReference type="Proteomes" id="UP001589862"/>
    </source>
</evidence>
<keyword evidence="2" id="KW-0813">Transport</keyword>
<evidence type="ECO:0000256" key="8">
    <source>
        <dbReference type="SAM" id="Phobius"/>
    </source>
</evidence>